<reference evidence="3 5" key="2">
    <citation type="submission" date="2018-06" db="EMBL/GenBank/DDBJ databases">
        <authorList>
            <consortium name="Pathogen Informatics"/>
            <person name="Doyle S."/>
        </authorList>
    </citation>
    <scope>NUCLEOTIDE SEQUENCE [LARGE SCALE GENOMIC DNA]</scope>
    <source>
        <strain evidence="3 5">NCTC12239</strain>
    </source>
</reference>
<evidence type="ECO:0000313" key="3">
    <source>
        <dbReference type="EMBL" id="STX62207.1"/>
    </source>
</evidence>
<name>A0A378JW11_9GAMM</name>
<dbReference type="EMBL" id="LNYN01000035">
    <property type="protein sequence ID" value="KTD31713.1"/>
    <property type="molecule type" value="Genomic_DNA"/>
</dbReference>
<feature type="transmembrane region" description="Helical" evidence="1">
    <location>
        <begin position="82"/>
        <end position="107"/>
    </location>
</feature>
<reference evidence="2 4" key="1">
    <citation type="submission" date="2015-11" db="EMBL/GenBank/DDBJ databases">
        <title>Genomic analysis of 38 Legionella species identifies large and diverse effector repertoires.</title>
        <authorList>
            <person name="Burstein D."/>
            <person name="Amaro F."/>
            <person name="Zusman T."/>
            <person name="Lifshitz Z."/>
            <person name="Cohen O."/>
            <person name="Gilbert J.A."/>
            <person name="Pupko T."/>
            <person name="Shuman H.A."/>
            <person name="Segal G."/>
        </authorList>
    </citation>
    <scope>NUCLEOTIDE SEQUENCE [LARGE SCALE GENOMIC DNA]</scope>
    <source>
        <strain evidence="2 4">ATCC 43877</strain>
    </source>
</reference>
<dbReference type="AlphaFoldDB" id="A0A378JW11"/>
<dbReference type="EMBL" id="UGOG01000001">
    <property type="protein sequence ID" value="STX62207.1"/>
    <property type="molecule type" value="Genomic_DNA"/>
</dbReference>
<accession>A0A378JW11</accession>
<keyword evidence="1" id="KW-1133">Transmembrane helix</keyword>
<evidence type="ECO:0000313" key="2">
    <source>
        <dbReference type="EMBL" id="KTD31713.1"/>
    </source>
</evidence>
<evidence type="ECO:0000313" key="4">
    <source>
        <dbReference type="Proteomes" id="UP000054985"/>
    </source>
</evidence>
<sequence length="137" mass="15653">MLLTLALVVFAGAIMILFSQEFIRTFKKIFAIKGAKLFLPLIIGSWLVLNFDYLCLWGIYYYREVLNSIVDFLAGFIPFPSIGRPVVLIIVLTAISVVPVVLLDVYLVKKTFKRYEYPYLTSTLIWIVTATMFLVVS</sequence>
<dbReference type="Proteomes" id="UP000054985">
    <property type="component" value="Unassembled WGS sequence"/>
</dbReference>
<organism evidence="3 5">
    <name type="scientific">Legionella moravica</name>
    <dbReference type="NCBI Taxonomy" id="39962"/>
    <lineage>
        <taxon>Bacteria</taxon>
        <taxon>Pseudomonadati</taxon>
        <taxon>Pseudomonadota</taxon>
        <taxon>Gammaproteobacteria</taxon>
        <taxon>Legionellales</taxon>
        <taxon>Legionellaceae</taxon>
        <taxon>Legionella</taxon>
    </lineage>
</organism>
<dbReference type="RefSeq" id="WP_028385299.1">
    <property type="nucleotide sequence ID" value="NZ_CAAAJG010000005.1"/>
</dbReference>
<keyword evidence="1" id="KW-0472">Membrane</keyword>
<keyword evidence="4" id="KW-1185">Reference proteome</keyword>
<feature type="transmembrane region" description="Helical" evidence="1">
    <location>
        <begin position="119"/>
        <end position="136"/>
    </location>
</feature>
<feature type="transmembrane region" description="Helical" evidence="1">
    <location>
        <begin position="38"/>
        <end position="62"/>
    </location>
</feature>
<gene>
    <name evidence="2" type="ORF">Lmor_2589</name>
    <name evidence="3" type="ORF">NCTC12239_01128</name>
</gene>
<dbReference type="OrthoDB" id="5653183at2"/>
<evidence type="ECO:0000256" key="1">
    <source>
        <dbReference type="SAM" id="Phobius"/>
    </source>
</evidence>
<protein>
    <submittedName>
        <fullName evidence="3">Uncharacterized protein</fullName>
    </submittedName>
</protein>
<evidence type="ECO:0000313" key="5">
    <source>
        <dbReference type="Proteomes" id="UP000254040"/>
    </source>
</evidence>
<proteinExistence type="predicted"/>
<keyword evidence="1" id="KW-0812">Transmembrane</keyword>
<dbReference type="Proteomes" id="UP000254040">
    <property type="component" value="Unassembled WGS sequence"/>
</dbReference>
<feature type="transmembrane region" description="Helical" evidence="1">
    <location>
        <begin position="6"/>
        <end position="26"/>
    </location>
</feature>